<feature type="signal peptide" evidence="1">
    <location>
        <begin position="1"/>
        <end position="27"/>
    </location>
</feature>
<dbReference type="AlphaFoldDB" id="A0A4Y8KX13"/>
<dbReference type="Pfam" id="PF12099">
    <property type="entry name" value="DUF3575"/>
    <property type="match status" value="1"/>
</dbReference>
<feature type="chain" id="PRO_5021421583" evidence="1">
    <location>
        <begin position="28"/>
        <end position="196"/>
    </location>
</feature>
<proteinExistence type="predicted"/>
<evidence type="ECO:0000256" key="1">
    <source>
        <dbReference type="SAM" id="SignalP"/>
    </source>
</evidence>
<evidence type="ECO:0000313" key="3">
    <source>
        <dbReference type="Proteomes" id="UP000297861"/>
    </source>
</evidence>
<dbReference type="STRING" id="1121485.GCA_000426485_01646"/>
<name>A0A4Y8KX13_9BACT</name>
<dbReference type="InterPro" id="IPR036709">
    <property type="entry name" value="Autotransporte_beta_dom_sf"/>
</dbReference>
<comment type="caution">
    <text evidence="2">The sequence shown here is derived from an EMBL/GenBank/DDBJ whole genome shotgun (WGS) entry which is preliminary data.</text>
</comment>
<dbReference type="RefSeq" id="WP_026625645.1">
    <property type="nucleotide sequence ID" value="NZ_JAWZLG010000074.1"/>
</dbReference>
<dbReference type="Proteomes" id="UP000297861">
    <property type="component" value="Unassembled WGS sequence"/>
</dbReference>
<dbReference type="SUPFAM" id="SSF103515">
    <property type="entry name" value="Autotransporter"/>
    <property type="match status" value="1"/>
</dbReference>
<organism evidence="2 3">
    <name type="scientific">Dysgonomonas capnocytophagoides</name>
    <dbReference type="NCBI Taxonomy" id="45254"/>
    <lineage>
        <taxon>Bacteria</taxon>
        <taxon>Pseudomonadati</taxon>
        <taxon>Bacteroidota</taxon>
        <taxon>Bacteroidia</taxon>
        <taxon>Bacteroidales</taxon>
        <taxon>Dysgonomonadaceae</taxon>
        <taxon>Dysgonomonas</taxon>
    </lineage>
</organism>
<keyword evidence="3" id="KW-1185">Reference proteome</keyword>
<gene>
    <name evidence="2" type="ORF">E2605_14915</name>
</gene>
<reference evidence="2 3" key="1">
    <citation type="submission" date="2019-03" db="EMBL/GenBank/DDBJ databases">
        <title>San Antonio Military Medical Center submission to MRSN (WRAIR), pending publication.</title>
        <authorList>
            <person name="Blyth D.M."/>
            <person name="Mccarthy S.L."/>
            <person name="Schall S.E."/>
            <person name="Stam J.A."/>
            <person name="Ong A.C."/>
            <person name="Mcgann P.T."/>
        </authorList>
    </citation>
    <scope>NUCLEOTIDE SEQUENCE [LARGE SCALE GENOMIC DNA]</scope>
    <source>
        <strain evidence="2 3">MRSN571793</strain>
    </source>
</reference>
<sequence>MNCHFKFKGLKLFFLLAACTSSFLLHAQEVAIKTNLAYWATTTPNLQLELALTDRTTLELGGGINVFSFSDNKTLKHWLIEPEYRWWLCETFNGHFIGLHALGGQFNVGGWDIPIGRLDVFKDSRYEGYLYGGGLSYGYQWILSNRLNFELNVGVGYARIHYDKYPCKDCGTKSDEGNYNYWGITRLGLSLVYFLK</sequence>
<keyword evidence="1" id="KW-0732">Signal</keyword>
<accession>A0A4Y8KX13</accession>
<dbReference type="OrthoDB" id="1060107at2"/>
<dbReference type="InterPro" id="IPR021958">
    <property type="entry name" value="DUF3575"/>
</dbReference>
<dbReference type="EMBL" id="SOML01000010">
    <property type="protein sequence ID" value="TFD94661.1"/>
    <property type="molecule type" value="Genomic_DNA"/>
</dbReference>
<protein>
    <submittedName>
        <fullName evidence="2">DUF3575 domain-containing protein</fullName>
    </submittedName>
</protein>
<evidence type="ECO:0000313" key="2">
    <source>
        <dbReference type="EMBL" id="TFD94661.1"/>
    </source>
</evidence>
<dbReference type="Gene3D" id="2.40.128.130">
    <property type="entry name" value="Autotransporter beta-domain"/>
    <property type="match status" value="1"/>
</dbReference>